<feature type="transmembrane region" description="Helical" evidence="5">
    <location>
        <begin position="456"/>
        <end position="477"/>
    </location>
</feature>
<organism evidence="7 8">
    <name type="scientific">Thermanaerovibrio acidaminovorans (strain ATCC 49978 / DSM 6589 / Su883)</name>
    <name type="common">Selenomonas acidaminovorans</name>
    <dbReference type="NCBI Taxonomy" id="525903"/>
    <lineage>
        <taxon>Bacteria</taxon>
        <taxon>Thermotogati</taxon>
        <taxon>Synergistota</taxon>
        <taxon>Synergistia</taxon>
        <taxon>Synergistales</taxon>
        <taxon>Synergistaceae</taxon>
        <taxon>Thermanaerovibrio</taxon>
    </lineage>
</organism>
<dbReference type="InterPro" id="IPR007016">
    <property type="entry name" value="O-antigen_ligase-rel_domated"/>
</dbReference>
<dbReference type="PATRIC" id="fig|525903.6.peg.663"/>
<dbReference type="HOGENOM" id="CLU_472249_0_0_0"/>
<evidence type="ECO:0000313" key="7">
    <source>
        <dbReference type="EMBL" id="ACZ18893.1"/>
    </source>
</evidence>
<dbReference type="eggNOG" id="COG3307">
    <property type="taxonomic scope" value="Bacteria"/>
</dbReference>
<feature type="transmembrane region" description="Helical" evidence="5">
    <location>
        <begin position="20"/>
        <end position="43"/>
    </location>
</feature>
<dbReference type="GO" id="GO:0016020">
    <property type="term" value="C:membrane"/>
    <property type="evidence" value="ECO:0007669"/>
    <property type="project" value="UniProtKB-SubCell"/>
</dbReference>
<evidence type="ECO:0000256" key="5">
    <source>
        <dbReference type="SAM" id="Phobius"/>
    </source>
</evidence>
<feature type="domain" description="O-antigen ligase-related" evidence="6">
    <location>
        <begin position="227"/>
        <end position="377"/>
    </location>
</feature>
<evidence type="ECO:0000256" key="3">
    <source>
        <dbReference type="ARBA" id="ARBA00022989"/>
    </source>
</evidence>
<reference evidence="7 8" key="1">
    <citation type="journal article" date="2009" name="Stand. Genomic Sci.">
        <title>Complete genome sequence of Thermanaerovibrio acidaminovorans type strain (Su883).</title>
        <authorList>
            <person name="Chovatia M."/>
            <person name="Sikorski J."/>
            <person name="Schroder M."/>
            <person name="Lapidus A."/>
            <person name="Nolan M."/>
            <person name="Tice H."/>
            <person name="Glavina Del Rio T."/>
            <person name="Copeland A."/>
            <person name="Cheng J.F."/>
            <person name="Lucas S."/>
            <person name="Chen F."/>
            <person name="Bruce D."/>
            <person name="Goodwin L."/>
            <person name="Pitluck S."/>
            <person name="Ivanova N."/>
            <person name="Mavromatis K."/>
            <person name="Ovchinnikova G."/>
            <person name="Pati A."/>
            <person name="Chen A."/>
            <person name="Palaniappan K."/>
            <person name="Land M."/>
            <person name="Hauser L."/>
            <person name="Chang Y.J."/>
            <person name="Jeffries C.D."/>
            <person name="Chain P."/>
            <person name="Saunders E."/>
            <person name="Detter J.C."/>
            <person name="Brettin T."/>
            <person name="Rohde M."/>
            <person name="Goker M."/>
            <person name="Spring S."/>
            <person name="Bristow J."/>
            <person name="Markowitz V."/>
            <person name="Hugenholtz P."/>
            <person name="Kyrpides N.C."/>
            <person name="Klenk H.P."/>
            <person name="Eisen J.A."/>
        </authorList>
    </citation>
    <scope>NUCLEOTIDE SEQUENCE [LARGE SCALE GENOMIC DNA]</scope>
    <source>
        <strain evidence="8">ATCC 49978 / DSM 6589 / Su883</strain>
    </source>
</reference>
<dbReference type="EMBL" id="CP001818">
    <property type="protein sequence ID" value="ACZ18893.1"/>
    <property type="molecule type" value="Genomic_DNA"/>
</dbReference>
<proteinExistence type="predicted"/>
<dbReference type="EnsemblBacteria" id="ACZ18893">
    <property type="protein sequence ID" value="ACZ18893"/>
    <property type="gene ID" value="Taci_0657"/>
</dbReference>
<dbReference type="InterPro" id="IPR051533">
    <property type="entry name" value="WaaL-like"/>
</dbReference>
<dbReference type="Pfam" id="PF04932">
    <property type="entry name" value="Wzy_C"/>
    <property type="match status" value="1"/>
</dbReference>
<comment type="subcellular location">
    <subcellularLocation>
        <location evidence="1">Membrane</location>
        <topology evidence="1">Multi-pass membrane protein</topology>
    </subcellularLocation>
</comment>
<evidence type="ECO:0000313" key="8">
    <source>
        <dbReference type="Proteomes" id="UP000002030"/>
    </source>
</evidence>
<dbReference type="AlphaFoldDB" id="D1B9E0"/>
<feature type="transmembrane region" description="Helical" evidence="5">
    <location>
        <begin position="49"/>
        <end position="69"/>
    </location>
</feature>
<gene>
    <name evidence="7" type="ordered locus">Taci_0657</name>
</gene>
<feature type="transmembrane region" description="Helical" evidence="5">
    <location>
        <begin position="181"/>
        <end position="200"/>
    </location>
</feature>
<feature type="transmembrane region" description="Helical" evidence="5">
    <location>
        <begin position="369"/>
        <end position="389"/>
    </location>
</feature>
<feature type="transmembrane region" description="Helical" evidence="5">
    <location>
        <begin position="114"/>
        <end position="131"/>
    </location>
</feature>
<sequence length="588" mass="66255">MSRKVIPPGALWYRSLVPDWAYLVLGGVALGLPNLVFSGFLFYDPLHLLKWMVTMVPVALLSVWCGLSIARRRWEDTGFRVDPLGALLLCLILWASLQPLLGGIKSMPTFVREWFAFSGLVAFYLVTYNVFRGEGQLRAFIWLGVVNGAINVLFAEVQTRMSVIPVPFILNAPGNYVGNTAQQEMFGLWTAMACLGGAYLHMSYSLEGRRGAARWLNLCLMGVNGWGLWNSTARGGIVSLMVGLFAMGIVSWRGLERGSLRRLGEAVVVLVVVLFLTFGAGKLGLSRAETLVVKASDVIENPGDLAGRIGIWRSSWEVFKFSPVRGVGLGQFKYHYLAGQRVMFDKYPDGKWQYTLWAHNEYLQWMGEFGLVGAALLAMAMGLWLWGFVRALMRGEELPRYVAWAAGMAFLVAFNALFSRPFHRVENVIWLAFALGASSRHLLPREVRFNRVNNPWLTRLFGGVWALLALLGLAYLVDGYIGDRNLLTASRVKDPEMKMVYINRSHGHLMTREEAEEQRGYYFLALGEYMRDPVLYRKGADILYGAFNARTDTKKLFDLIKAYGILRDKERVLELVHYLKPGTYKVHL</sequence>
<dbReference type="OrthoDB" id="2046at2"/>
<dbReference type="PANTHER" id="PTHR37422:SF13">
    <property type="entry name" value="LIPOPOLYSACCHARIDE BIOSYNTHESIS PROTEIN PA4999-RELATED"/>
    <property type="match status" value="1"/>
</dbReference>
<feature type="transmembrane region" description="Helical" evidence="5">
    <location>
        <begin position="140"/>
        <end position="161"/>
    </location>
</feature>
<accession>D1B9E0</accession>
<dbReference type="STRING" id="525903.Taci_0657"/>
<name>D1B9E0_THEAS</name>
<keyword evidence="8" id="KW-1185">Reference proteome</keyword>
<evidence type="ECO:0000259" key="6">
    <source>
        <dbReference type="Pfam" id="PF04932"/>
    </source>
</evidence>
<dbReference type="RefSeq" id="WP_012869409.1">
    <property type="nucleotide sequence ID" value="NC_013522.1"/>
</dbReference>
<keyword evidence="3 5" id="KW-1133">Transmembrane helix</keyword>
<protein>
    <submittedName>
        <fullName evidence="7">O-antigen polymerase</fullName>
    </submittedName>
</protein>
<keyword evidence="2 5" id="KW-0812">Transmembrane</keyword>
<dbReference type="Proteomes" id="UP000002030">
    <property type="component" value="Chromosome"/>
</dbReference>
<feature type="transmembrane region" description="Helical" evidence="5">
    <location>
        <begin position="81"/>
        <end position="102"/>
    </location>
</feature>
<feature type="transmembrane region" description="Helical" evidence="5">
    <location>
        <begin position="401"/>
        <end position="422"/>
    </location>
</feature>
<feature type="transmembrane region" description="Helical" evidence="5">
    <location>
        <begin position="235"/>
        <end position="255"/>
    </location>
</feature>
<dbReference type="KEGG" id="tai:Taci_0657"/>
<evidence type="ECO:0000256" key="1">
    <source>
        <dbReference type="ARBA" id="ARBA00004141"/>
    </source>
</evidence>
<keyword evidence="4 5" id="KW-0472">Membrane</keyword>
<dbReference type="PANTHER" id="PTHR37422">
    <property type="entry name" value="TEICHURONIC ACID BIOSYNTHESIS PROTEIN TUAE"/>
    <property type="match status" value="1"/>
</dbReference>
<evidence type="ECO:0000256" key="2">
    <source>
        <dbReference type="ARBA" id="ARBA00022692"/>
    </source>
</evidence>
<evidence type="ECO:0000256" key="4">
    <source>
        <dbReference type="ARBA" id="ARBA00023136"/>
    </source>
</evidence>
<feature type="transmembrane region" description="Helical" evidence="5">
    <location>
        <begin position="267"/>
        <end position="285"/>
    </location>
</feature>